<reference evidence="1" key="1">
    <citation type="submission" date="2018-11" db="EMBL/GenBank/DDBJ databases">
        <title>Draft genome sequences of proposed Pectobacterium aquaticum sp. nov. isolated in France from fresh water.</title>
        <authorList>
            <person name="Pedron J."/>
            <person name="Barny M.A."/>
        </authorList>
    </citation>
    <scope>NUCLEOTIDE SEQUENCE [LARGE SCALE GENOMIC DNA]</scope>
    <source>
        <strain evidence="1">A35-S23-M15</strain>
    </source>
</reference>
<name>A0A426JDQ8_9GAMM</name>
<gene>
    <name evidence="1" type="ORF">DMB85_003685</name>
</gene>
<organism evidence="1 2">
    <name type="scientific">Pectobacterium aquaticum</name>
    <dbReference type="NCBI Taxonomy" id="2204145"/>
    <lineage>
        <taxon>Bacteria</taxon>
        <taxon>Pseudomonadati</taxon>
        <taxon>Pseudomonadota</taxon>
        <taxon>Gammaproteobacteria</taxon>
        <taxon>Enterobacterales</taxon>
        <taxon>Pectobacteriaceae</taxon>
        <taxon>Pectobacterium</taxon>
    </lineage>
</organism>
<accession>A0A426JDQ8</accession>
<dbReference type="Proteomes" id="UP000256817">
    <property type="component" value="Unassembled WGS sequence"/>
</dbReference>
<protein>
    <recommendedName>
        <fullName evidence="3">Nucleoid-associated protein</fullName>
    </recommendedName>
</protein>
<evidence type="ECO:0000313" key="2">
    <source>
        <dbReference type="Proteomes" id="UP000256817"/>
    </source>
</evidence>
<dbReference type="InterPro" id="IPR007358">
    <property type="entry name" value="Nucleoid_associated_NdpA"/>
</dbReference>
<evidence type="ECO:0008006" key="3">
    <source>
        <dbReference type="Google" id="ProtNLM"/>
    </source>
</evidence>
<sequence>MNFVQLKIDRIAIHQVFPRGEDGKEIPPGKGTELINFDDEALNDFKQRIVNSLGYDSSAVEMVITNDKTGSTPFYVNNMHGSSDEKFIENSYEIAKNISKAQTRRGISGGIIVVFSATYQYNKLPLVGIIKADLYSGYEKAQDKISGIISLKHVKELLLTPSTRLYKSAGFFKREGVDNDSALSDQWIVHISDYQIDKSDGKAAAQYFYQTFLGCDYPATSARTTKRYFELACDFISHMDISEEARTDLYNVLYADLNTGKSQTVDPMAFASAYMSTDEIDNFRNYLEDSDFPVAPFIKDIEYIAGKLKNRRIKFSKNIRIIAPSEVFEAFVTIETMKGEKQQDGYTPTWTKILVKDRIVDQE</sequence>
<comment type="caution">
    <text evidence="1">The sequence shown here is derived from an EMBL/GenBank/DDBJ whole genome shotgun (WGS) entry which is preliminary data.</text>
</comment>
<dbReference type="EMBL" id="QHJW02000006">
    <property type="protein sequence ID" value="RRO11416.1"/>
    <property type="molecule type" value="Genomic_DNA"/>
</dbReference>
<proteinExistence type="predicted"/>
<keyword evidence="2" id="KW-1185">Reference proteome</keyword>
<evidence type="ECO:0000313" key="1">
    <source>
        <dbReference type="EMBL" id="RRO11416.1"/>
    </source>
</evidence>
<dbReference type="Pfam" id="PF04245">
    <property type="entry name" value="NA37"/>
    <property type="match status" value="1"/>
</dbReference>
<dbReference type="RefSeq" id="WP_116237628.1">
    <property type="nucleotide sequence ID" value="NZ_QHJW02000006.1"/>
</dbReference>